<keyword evidence="1" id="KW-0614">Plasmid</keyword>
<organism evidence="1 2">
    <name type="scientific">Bradyrhizobium diazoefficiens</name>
    <dbReference type="NCBI Taxonomy" id="1355477"/>
    <lineage>
        <taxon>Bacteria</taxon>
        <taxon>Pseudomonadati</taxon>
        <taxon>Pseudomonadota</taxon>
        <taxon>Alphaproteobacteria</taxon>
        <taxon>Hyphomicrobiales</taxon>
        <taxon>Nitrobacteraceae</taxon>
        <taxon>Bradyrhizobium</taxon>
    </lineage>
</organism>
<protein>
    <submittedName>
        <fullName evidence="1">Uncharacterized protein</fullName>
    </submittedName>
</protein>
<dbReference type="Proteomes" id="UP000063308">
    <property type="component" value="Plasmid pNK6b"/>
</dbReference>
<dbReference type="AlphaFoldDB" id="A0A0E4BX74"/>
<proteinExistence type="predicted"/>
<reference evidence="1 2" key="1">
    <citation type="submission" date="2014-11" db="EMBL/GenBank/DDBJ databases">
        <title>Symbiosis island explosion on the genome of extra-slow-growing strains of soybean bradyrhizobia with massive insertion sequences.</title>
        <authorList>
            <person name="Iida T."/>
            <person name="Minamisawa K."/>
        </authorList>
    </citation>
    <scope>NUCLEOTIDE SEQUENCE [LARGE SCALE GENOMIC DNA]</scope>
    <source>
        <strain evidence="1 2">NK6</strain>
        <plasmid evidence="2">pNK6b DNA</plasmid>
    </source>
</reference>
<accession>A0A0E4BX74</accession>
<name>A0A0E4BX74_9BRAD</name>
<evidence type="ECO:0000313" key="1">
    <source>
        <dbReference type="EMBL" id="BAR63271.1"/>
    </source>
</evidence>
<dbReference type="EMBL" id="AP014686">
    <property type="protein sequence ID" value="BAR63271.1"/>
    <property type="molecule type" value="Genomic_DNA"/>
</dbReference>
<evidence type="ECO:0000313" key="2">
    <source>
        <dbReference type="Proteomes" id="UP000063308"/>
    </source>
</evidence>
<gene>
    <name evidence="1" type="ORF">NK6_b_77</name>
</gene>
<geneLocation type="plasmid" evidence="2">
    <name>pNK6b DNA</name>
</geneLocation>
<sequence length="99" mass="11408">MSFEKLRKEIRCGTCSEQTSSILCGRIGKHASHVLPSIFERAFNNFYRAVITYTDLHRASAGKTGEPCYPFFCTKMILWFRRAKACIDRIPMRIKGRSV</sequence>